<proteinExistence type="predicted"/>
<feature type="signal peptide" evidence="1">
    <location>
        <begin position="1"/>
        <end position="22"/>
    </location>
</feature>
<keyword evidence="1" id="KW-0732">Signal</keyword>
<protein>
    <submittedName>
        <fullName evidence="2">Uncharacterized protein</fullName>
    </submittedName>
</protein>
<name>A0ABV7FMY7_9ALTE</name>
<gene>
    <name evidence="2" type="ORF">ACFOHL_08625</name>
</gene>
<dbReference type="EMBL" id="JBHRSW010000014">
    <property type="protein sequence ID" value="MFC3121684.1"/>
    <property type="molecule type" value="Genomic_DNA"/>
</dbReference>
<keyword evidence="3" id="KW-1185">Reference proteome</keyword>
<sequence>MNYIKLCLMSLVLLGINQTVHAQMCDVDANGIVDRQDVSLIFQARGQSPTPSDPRDANADGVINLFDARQCVTQCDLPRCETPIAPPPTNQTHVFSGFSSSIEGWQPWVTDGTPEGTFKLKQINTNGSSVMPIGDYFDFNGAHYFFASTQSFRDAELWRSDGTSAGTTQVSNLGQSINLTIGSAGCFAGEKLLVNAFNTNTGFTQAFAFQANGTIEQLDESSVNCGNSTNIDDQSTYGTLYFANFSTDINENAIHISDGSSVELLGSQANPVTRPDRMISIGSNIFYFSRTGSSHTTLMVVKSDGSDATALKNFTGIDSTRVEARDSRLQQIVFNGKLYFNANDGISGFSLWESDGTPSGTKLVKDLDNSPDSTEIAYMRVLGNKFIFKAEGAASGIWISDGTEAGTQKVSNILPLELVENTFYPPIPVVMDGKYFFTAGPAGNHELWVSDGTTAGTQIVRDINIGGSSSPVSLVAQDRYILFAAMATEEQGFELWRSDGTNAGTFLLKDICPDPFCNGMIDFAF</sequence>
<dbReference type="InterPro" id="IPR018247">
    <property type="entry name" value="EF_Hand_1_Ca_BS"/>
</dbReference>
<accession>A0ABV7FMY7</accession>
<evidence type="ECO:0000313" key="2">
    <source>
        <dbReference type="EMBL" id="MFC3121684.1"/>
    </source>
</evidence>
<dbReference type="RefSeq" id="WP_376919819.1">
    <property type="nucleotide sequence ID" value="NZ_JBHRSW010000014.1"/>
</dbReference>
<evidence type="ECO:0000256" key="1">
    <source>
        <dbReference type="SAM" id="SignalP"/>
    </source>
</evidence>
<dbReference type="PROSITE" id="PS00018">
    <property type="entry name" value="EF_HAND_1"/>
    <property type="match status" value="1"/>
</dbReference>
<reference evidence="3" key="1">
    <citation type="journal article" date="2019" name="Int. J. Syst. Evol. Microbiol.">
        <title>The Global Catalogue of Microorganisms (GCM) 10K type strain sequencing project: providing services to taxonomists for standard genome sequencing and annotation.</title>
        <authorList>
            <consortium name="The Broad Institute Genomics Platform"/>
            <consortium name="The Broad Institute Genome Sequencing Center for Infectious Disease"/>
            <person name="Wu L."/>
            <person name="Ma J."/>
        </authorList>
    </citation>
    <scope>NUCLEOTIDE SEQUENCE [LARGE SCALE GENOMIC DNA]</scope>
    <source>
        <strain evidence="3">KCTC 52473</strain>
    </source>
</reference>
<evidence type="ECO:0000313" key="3">
    <source>
        <dbReference type="Proteomes" id="UP001595478"/>
    </source>
</evidence>
<organism evidence="2 3">
    <name type="scientific">Agaribacter flavus</name>
    <dbReference type="NCBI Taxonomy" id="1902781"/>
    <lineage>
        <taxon>Bacteria</taxon>
        <taxon>Pseudomonadati</taxon>
        <taxon>Pseudomonadota</taxon>
        <taxon>Gammaproteobacteria</taxon>
        <taxon>Alteromonadales</taxon>
        <taxon>Alteromonadaceae</taxon>
        <taxon>Agaribacter</taxon>
    </lineage>
</organism>
<feature type="chain" id="PRO_5047224219" evidence="1">
    <location>
        <begin position="23"/>
        <end position="525"/>
    </location>
</feature>
<comment type="caution">
    <text evidence="2">The sequence shown here is derived from an EMBL/GenBank/DDBJ whole genome shotgun (WGS) entry which is preliminary data.</text>
</comment>
<dbReference type="Proteomes" id="UP001595478">
    <property type="component" value="Unassembled WGS sequence"/>
</dbReference>